<keyword evidence="4" id="KW-1185">Reference proteome</keyword>
<comment type="similarity">
    <text evidence="1">Belongs to the pseudouridine synthase RluA family.</text>
</comment>
<gene>
    <name evidence="3" type="ORF">Tc00.1047053511505.10</name>
</gene>
<dbReference type="PANTHER" id="PTHR21600">
    <property type="entry name" value="MITOCHONDRIAL RNA PSEUDOURIDINE SYNTHASE"/>
    <property type="match status" value="1"/>
</dbReference>
<dbReference type="KEGG" id="tcr:511505.10"/>
<reference evidence="3 4" key="1">
    <citation type="journal article" date="2005" name="Science">
        <title>The genome sequence of Trypanosoma cruzi, etiologic agent of Chagas disease.</title>
        <authorList>
            <person name="El-Sayed N.M."/>
            <person name="Myler P.J."/>
            <person name="Bartholomeu D.C."/>
            <person name="Nilsson D."/>
            <person name="Aggarwal G."/>
            <person name="Tran A.N."/>
            <person name="Ghedin E."/>
            <person name="Worthey E.A."/>
            <person name="Delcher A.L."/>
            <person name="Blandin G."/>
            <person name="Westenberger S.J."/>
            <person name="Caler E."/>
            <person name="Cerqueira G.C."/>
            <person name="Branche C."/>
            <person name="Haas B."/>
            <person name="Anupama A."/>
            <person name="Arner E."/>
            <person name="Aslund L."/>
            <person name="Attipoe P."/>
            <person name="Bontempi E."/>
            <person name="Bringaud F."/>
            <person name="Burton P."/>
            <person name="Cadag E."/>
            <person name="Campbell D.A."/>
            <person name="Carrington M."/>
            <person name="Crabtree J."/>
            <person name="Darban H."/>
            <person name="da Silveira J.F."/>
            <person name="de Jong P."/>
            <person name="Edwards K."/>
            <person name="Englund P.T."/>
            <person name="Fazelina G."/>
            <person name="Feldblyum T."/>
            <person name="Ferella M."/>
            <person name="Frasch A.C."/>
            <person name="Gull K."/>
            <person name="Horn D."/>
            <person name="Hou L."/>
            <person name="Huang Y."/>
            <person name="Kindlund E."/>
            <person name="Klingbeil M."/>
            <person name="Kluge S."/>
            <person name="Koo H."/>
            <person name="Lacerda D."/>
            <person name="Levin M.J."/>
            <person name="Lorenzi H."/>
            <person name="Louie T."/>
            <person name="Machado C.R."/>
            <person name="McCulloch R."/>
            <person name="McKenna A."/>
            <person name="Mizuno Y."/>
            <person name="Mottram J.C."/>
            <person name="Nelson S."/>
            <person name="Ochaya S."/>
            <person name="Osoegawa K."/>
            <person name="Pai G."/>
            <person name="Parsons M."/>
            <person name="Pentony M."/>
            <person name="Pettersson U."/>
            <person name="Pop M."/>
            <person name="Ramirez J.L."/>
            <person name="Rinta J."/>
            <person name="Robertson L."/>
            <person name="Salzberg S.L."/>
            <person name="Sanchez D.O."/>
            <person name="Seyler A."/>
            <person name="Sharma R."/>
            <person name="Shetty J."/>
            <person name="Simpson A.J."/>
            <person name="Sisk E."/>
            <person name="Tammi M.T."/>
            <person name="Tarleton R."/>
            <person name="Teixeira S."/>
            <person name="Van Aken S."/>
            <person name="Vogt C."/>
            <person name="Ward P.N."/>
            <person name="Wickstead B."/>
            <person name="Wortman J."/>
            <person name="White O."/>
            <person name="Fraser C.M."/>
            <person name="Stuart K.D."/>
            <person name="Andersson B."/>
        </authorList>
    </citation>
    <scope>NUCLEOTIDE SEQUENCE [LARGE SCALE GENOMIC DNA]</scope>
    <source>
        <strain evidence="3 4">CL Brener</strain>
    </source>
</reference>
<evidence type="ECO:0000259" key="2">
    <source>
        <dbReference type="Pfam" id="PF00849"/>
    </source>
</evidence>
<dbReference type="InterPro" id="IPR020103">
    <property type="entry name" value="PsdUridine_synth_cat_dom_sf"/>
</dbReference>
<name>Q4CQR7_TRYCC</name>
<dbReference type="GO" id="GO:0003723">
    <property type="term" value="F:RNA binding"/>
    <property type="evidence" value="ECO:0007669"/>
    <property type="project" value="InterPro"/>
</dbReference>
<dbReference type="GO" id="GO:0000455">
    <property type="term" value="P:enzyme-directed rRNA pseudouridine synthesis"/>
    <property type="evidence" value="ECO:0007669"/>
    <property type="project" value="TreeGrafter"/>
</dbReference>
<comment type="caution">
    <text evidence="3">The sequence shown here is derived from an EMBL/GenBank/DDBJ whole genome shotgun (WGS) entry which is preliminary data.</text>
</comment>
<dbReference type="PANTHER" id="PTHR21600:SF87">
    <property type="entry name" value="RNA PSEUDOURIDYLATE SYNTHASE DOMAIN-CONTAINING PROTEIN 1"/>
    <property type="match status" value="1"/>
</dbReference>
<accession>Q4CQR7</accession>
<evidence type="ECO:0000256" key="1">
    <source>
        <dbReference type="ARBA" id="ARBA00010876"/>
    </source>
</evidence>
<feature type="domain" description="Pseudouridine synthase RsuA/RluA-like" evidence="2">
    <location>
        <begin position="235"/>
        <end position="351"/>
    </location>
</feature>
<dbReference type="OMA" id="ECAIFIC"/>
<protein>
    <submittedName>
        <fullName evidence="3">RNA pseudouridylate synthase, putative</fullName>
    </submittedName>
</protein>
<evidence type="ECO:0000313" key="3">
    <source>
        <dbReference type="EMBL" id="EAN82617.1"/>
    </source>
</evidence>
<dbReference type="InParanoid" id="Q4CQR7"/>
<dbReference type="SUPFAM" id="SSF55120">
    <property type="entry name" value="Pseudouridine synthase"/>
    <property type="match status" value="1"/>
</dbReference>
<dbReference type="AlphaFoldDB" id="Q4CQR7"/>
<organism evidence="3 4">
    <name type="scientific">Trypanosoma cruzi (strain CL Brener)</name>
    <dbReference type="NCBI Taxonomy" id="353153"/>
    <lineage>
        <taxon>Eukaryota</taxon>
        <taxon>Discoba</taxon>
        <taxon>Euglenozoa</taxon>
        <taxon>Kinetoplastea</taxon>
        <taxon>Metakinetoplastina</taxon>
        <taxon>Trypanosomatida</taxon>
        <taxon>Trypanosomatidae</taxon>
        <taxon>Trypanosoma</taxon>
        <taxon>Schizotrypanum</taxon>
    </lineage>
</organism>
<dbReference type="GeneID" id="3533928"/>
<feature type="domain" description="Pseudouridine synthase RsuA/RluA-like" evidence="2">
    <location>
        <begin position="175"/>
        <end position="212"/>
    </location>
</feature>
<dbReference type="PaxDb" id="353153-Q4CQR7"/>
<dbReference type="Pfam" id="PF00849">
    <property type="entry name" value="PseudoU_synth_2"/>
    <property type="match status" value="2"/>
</dbReference>
<dbReference type="InterPro" id="IPR006224">
    <property type="entry name" value="PsdUridine_synth_RluA-like_CS"/>
</dbReference>
<dbReference type="STRING" id="353153.Q4CQR7"/>
<dbReference type="Proteomes" id="UP000002296">
    <property type="component" value="Unassembled WGS sequence"/>
</dbReference>
<sequence length="474" mass="52111">MLECAIFICRASGWRGVGEMGRRIRYSRPKAALPEKLLEFLCSRFSYLSRDEWIKHLAAGHLSVVSASDSNAVTTSGEYVLRQNDEIYFNPPRELEPDVDEYIHVVHDDDAVIVCVKNGNLPVAEGGRYSGNTLVGLLERRDAVSFVSEKYSAARQKMDQTREEDGDAGVSVHKVPASYYPIHRLDKETTGLVVLAKQLAAARALSRQFEKQSERITAQVSKRTDPAGDGLSTAVFEKLLAEEKVVTKVYVAVLAGAGPEGADFVMCDRIGLLFDSLWNEGDTEDAKKHNKLKKLKMACFPVNLKENPKRHGRPAASRVRILSSDKKLGVSVARVDILTGRTHQIRIHCAQLGYPVLGDKLYETTTPGVVGGCCAVPDDTYIARAKGNEGLVSAAAPRLRVKRHLLHAVVLSFLHPVSGERLMYFADPREWFLRDVMEEEGAEGDAVKTTAGGSRSALEALRQLLDRAVGALGL</sequence>
<dbReference type="eggNOG" id="KOG1919">
    <property type="taxonomic scope" value="Eukaryota"/>
</dbReference>
<dbReference type="Gene3D" id="3.30.2350.10">
    <property type="entry name" value="Pseudouridine synthase"/>
    <property type="match status" value="1"/>
</dbReference>
<evidence type="ECO:0000313" key="4">
    <source>
        <dbReference type="Proteomes" id="UP000002296"/>
    </source>
</evidence>
<dbReference type="PROSITE" id="PS01129">
    <property type="entry name" value="PSI_RLU"/>
    <property type="match status" value="1"/>
</dbReference>
<dbReference type="GO" id="GO:0009982">
    <property type="term" value="F:pseudouridine synthase activity"/>
    <property type="evidence" value="ECO:0007669"/>
    <property type="project" value="InterPro"/>
</dbReference>
<proteinExistence type="inferred from homology"/>
<dbReference type="InterPro" id="IPR050188">
    <property type="entry name" value="RluA_PseudoU_synthase"/>
</dbReference>
<dbReference type="CDD" id="cd02869">
    <property type="entry name" value="PseudoU_synth_RluA_like"/>
    <property type="match status" value="1"/>
</dbReference>
<dbReference type="EMBL" id="AAHK01002407">
    <property type="protein sequence ID" value="EAN82617.1"/>
    <property type="molecule type" value="Genomic_DNA"/>
</dbReference>
<dbReference type="InterPro" id="IPR006145">
    <property type="entry name" value="PsdUridine_synth_RsuA/RluA"/>
</dbReference>
<dbReference type="RefSeq" id="XP_804468.1">
    <property type="nucleotide sequence ID" value="XM_799375.1"/>
</dbReference>